<evidence type="ECO:0000256" key="7">
    <source>
        <dbReference type="ARBA" id="ARBA00022845"/>
    </source>
</evidence>
<protein>
    <recommendedName>
        <fullName evidence="11">Polyadenylate-binding protein</fullName>
        <shortName evidence="11">PABP</shortName>
    </recommendedName>
</protein>
<evidence type="ECO:0000259" key="13">
    <source>
        <dbReference type="PROSITE" id="PS50102"/>
    </source>
</evidence>
<keyword evidence="5" id="KW-0945">Host-virus interaction</keyword>
<proteinExistence type="inferred from homology"/>
<dbReference type="SUPFAM" id="SSF63570">
    <property type="entry name" value="PABC (PABP) domain"/>
    <property type="match status" value="1"/>
</dbReference>
<dbReference type="SMART" id="SM00360">
    <property type="entry name" value="RRM"/>
    <property type="match status" value="4"/>
</dbReference>
<feature type="compositionally biased region" description="Low complexity" evidence="12">
    <location>
        <begin position="485"/>
        <end position="498"/>
    </location>
</feature>
<evidence type="ECO:0000256" key="10">
    <source>
        <dbReference type="PROSITE-ProRule" id="PRU00176"/>
    </source>
</evidence>
<keyword evidence="6" id="KW-0677">Repeat</keyword>
<dbReference type="InterPro" id="IPR012677">
    <property type="entry name" value="Nucleotide-bd_a/b_plait_sf"/>
</dbReference>
<dbReference type="InterPro" id="IPR035979">
    <property type="entry name" value="RBD_domain_sf"/>
</dbReference>
<dbReference type="InterPro" id="IPR003954">
    <property type="entry name" value="RRM_euk-type"/>
</dbReference>
<dbReference type="Pfam" id="PF00658">
    <property type="entry name" value="MLLE"/>
    <property type="match status" value="1"/>
</dbReference>
<evidence type="ECO:0000256" key="9">
    <source>
        <dbReference type="ARBA" id="ARBA00023242"/>
    </source>
</evidence>
<evidence type="ECO:0000256" key="12">
    <source>
        <dbReference type="SAM" id="MobiDB-lite"/>
    </source>
</evidence>
<comment type="similarity">
    <text evidence="3 11">Belongs to the polyadenylate-binding protein type-1 family.</text>
</comment>
<dbReference type="FunFam" id="3.30.70.330:FF:000217">
    <property type="entry name" value="Polyadenylate-binding protein"/>
    <property type="match status" value="1"/>
</dbReference>
<dbReference type="GO" id="GO:0005634">
    <property type="term" value="C:nucleus"/>
    <property type="evidence" value="ECO:0007669"/>
    <property type="project" value="UniProtKB-SubCell"/>
</dbReference>
<dbReference type="GO" id="GO:0003723">
    <property type="term" value="F:RNA binding"/>
    <property type="evidence" value="ECO:0007669"/>
    <property type="project" value="UniProtKB-UniRule"/>
</dbReference>
<evidence type="ECO:0000256" key="8">
    <source>
        <dbReference type="ARBA" id="ARBA00022884"/>
    </source>
</evidence>
<dbReference type="Gene3D" id="1.10.1900.10">
    <property type="entry name" value="c-terminal domain of poly(a) binding protein"/>
    <property type="match status" value="1"/>
</dbReference>
<organism evidence="15">
    <name type="scientific">Wollemia nobilis</name>
    <dbReference type="NCBI Taxonomy" id="56998"/>
    <lineage>
        <taxon>Eukaryota</taxon>
        <taxon>Viridiplantae</taxon>
        <taxon>Streptophyta</taxon>
        <taxon>Embryophyta</taxon>
        <taxon>Tracheophyta</taxon>
        <taxon>Spermatophyta</taxon>
        <taxon>Pinopsida</taxon>
        <taxon>Pinidae</taxon>
        <taxon>Conifers II</taxon>
        <taxon>Araucariales</taxon>
        <taxon>Araucariaceae</taxon>
        <taxon>Wollemia</taxon>
    </lineage>
</organism>
<dbReference type="InterPro" id="IPR002004">
    <property type="entry name" value="PABP_HYD_C"/>
</dbReference>
<dbReference type="AlphaFoldDB" id="A0A0C9S735"/>
<dbReference type="PANTHER" id="PTHR24012">
    <property type="entry name" value="RNA BINDING PROTEIN"/>
    <property type="match status" value="1"/>
</dbReference>
<evidence type="ECO:0000259" key="14">
    <source>
        <dbReference type="PROSITE" id="PS51309"/>
    </source>
</evidence>
<feature type="domain" description="RRM" evidence="13">
    <location>
        <begin position="110"/>
        <end position="187"/>
    </location>
</feature>
<keyword evidence="8 10" id="KW-0694">RNA-binding</keyword>
<dbReference type="SMART" id="SM00517">
    <property type="entry name" value="PolyA"/>
    <property type="match status" value="1"/>
</dbReference>
<dbReference type="Pfam" id="PF00076">
    <property type="entry name" value="RRM_1"/>
    <property type="match status" value="4"/>
</dbReference>
<dbReference type="InterPro" id="IPR034364">
    <property type="entry name" value="PABP_RRM1"/>
</dbReference>
<dbReference type="CDD" id="cd12379">
    <property type="entry name" value="RRM2_I_PABPs"/>
    <property type="match status" value="1"/>
</dbReference>
<dbReference type="FunFam" id="3.30.70.330:FF:000648">
    <property type="entry name" value="Polyadenylate-binding protein"/>
    <property type="match status" value="1"/>
</dbReference>
<dbReference type="NCBIfam" id="TIGR01628">
    <property type="entry name" value="PABP-1234"/>
    <property type="match status" value="1"/>
</dbReference>
<name>A0A0C9S735_9CONI</name>
<dbReference type="FunFam" id="3.30.70.330:FF:000003">
    <property type="entry name" value="Polyadenylate-binding protein"/>
    <property type="match status" value="1"/>
</dbReference>
<evidence type="ECO:0000256" key="6">
    <source>
        <dbReference type="ARBA" id="ARBA00022737"/>
    </source>
</evidence>
<evidence type="ECO:0000313" key="15">
    <source>
        <dbReference type="EMBL" id="JAG88137.1"/>
    </source>
</evidence>
<dbReference type="Gene3D" id="3.30.70.330">
    <property type="match status" value="4"/>
</dbReference>
<dbReference type="FunFam" id="1.10.1900.10:FF:000003">
    <property type="entry name" value="Polyadenylate-binding protein"/>
    <property type="match status" value="1"/>
</dbReference>
<feature type="region of interest" description="Disordered" evidence="12">
    <location>
        <begin position="471"/>
        <end position="498"/>
    </location>
</feature>
<dbReference type="PROSITE" id="PS51309">
    <property type="entry name" value="PABC"/>
    <property type="match status" value="1"/>
</dbReference>
<evidence type="ECO:0000256" key="5">
    <source>
        <dbReference type="ARBA" id="ARBA00022581"/>
    </source>
</evidence>
<comment type="subcellular location">
    <subcellularLocation>
        <location evidence="2 11">Cytoplasm</location>
    </subcellularLocation>
    <subcellularLocation>
        <location evidence="1">Nucleus</location>
    </subcellularLocation>
</comment>
<dbReference type="InterPro" id="IPR000504">
    <property type="entry name" value="RRM_dom"/>
</dbReference>
<sequence length="652" mass="72288">MAQMVSPSQLQQQQQQPLAGNASLYVGDLDPTVSEAQLYDIFNQIAPVISIRVCRDQITRHSLGYAYVNYNLTQDANRALEHLNFTNVLGKPMRIMFSHRDPSIRKSSSANIFIKNLDKSIDNRALYDTFSTFGNILSCKVATDNSGQSKGYGFVQFDQEEAAQSAIEKLNGMLLNDKQVYVGLFVRRQERERSMGTSKFSNVYVKNLSETTTDDDLKRVFTAYGPITSAVVMRDADGKSKGFGFVNFENADDAAKAVESLNGKTFNDDREWYVGRAQKKAEREAELRSKFEQERKARMEKFQGANLYLKNLDDSIDDEKLRELFSEFGTITSCKVMRDPQGQSRGSGFVAFSSPDEALHAVSEMNGKMAGRKPLYVALAQRKEERRARLQAQFAQMRAPIGVTPAIPTSLSPYHPGAPRLAPQQLFYGQGPHGLIPPQPTGFGYQQQLLPGIRPGMAQMPNFLLPFQLQRQSQQGQRIGGRRGGAQQQLQQQQQQQLLQRNANQGLRYMHNARNGPDPSLMPQGLMGAMLPVPVDVAGIPVGNAETARSQPLPITALASALASANPEQQRAMLGEQLFPLVDHLEHDHAGKVTGMLLEMDQTEVLHLIESPDALKAKVQEAMDVLRMAQAVAVVNQSDQLASLSLNESHVS</sequence>
<feature type="domain" description="RRM" evidence="13">
    <location>
        <begin position="305"/>
        <end position="382"/>
    </location>
</feature>
<dbReference type="SUPFAM" id="SSF54928">
    <property type="entry name" value="RNA-binding domain, RBD"/>
    <property type="match status" value="2"/>
</dbReference>
<keyword evidence="7" id="KW-0810">Translation regulation</keyword>
<dbReference type="CDD" id="cd12381">
    <property type="entry name" value="RRM4_I_PABPs"/>
    <property type="match status" value="1"/>
</dbReference>
<feature type="domain" description="RRM" evidence="13">
    <location>
        <begin position="22"/>
        <end position="100"/>
    </location>
</feature>
<dbReference type="PROSITE" id="PS50102">
    <property type="entry name" value="RRM"/>
    <property type="match status" value="4"/>
</dbReference>
<reference evidence="15" key="1">
    <citation type="submission" date="2015-02" db="EMBL/GenBank/DDBJ databases">
        <title>A transcriptome of Wollemia nobilis - a relic of Gondwana.</title>
        <authorList>
            <person name="Chia J.Y."/>
            <person name="Leong Y.S."/>
            <person name="Abdul Karim S."/>
            <person name="Wan Azmi N."/>
            <person name="Hercus R."/>
            <person name="Croft L."/>
        </authorList>
    </citation>
    <scope>NUCLEOTIDE SEQUENCE</scope>
    <source>
        <strain evidence="15">MaeBrown</strain>
        <tissue evidence="15">Leaf</tissue>
    </source>
</reference>
<evidence type="ECO:0000256" key="3">
    <source>
        <dbReference type="ARBA" id="ARBA00008557"/>
    </source>
</evidence>
<dbReference type="GO" id="GO:0005737">
    <property type="term" value="C:cytoplasm"/>
    <property type="evidence" value="ECO:0007669"/>
    <property type="project" value="UniProtKB-SubCell"/>
</dbReference>
<keyword evidence="9" id="KW-0539">Nucleus</keyword>
<evidence type="ECO:0000256" key="11">
    <source>
        <dbReference type="RuleBase" id="RU362004"/>
    </source>
</evidence>
<dbReference type="InterPro" id="IPR036053">
    <property type="entry name" value="PABP-dom"/>
</dbReference>
<dbReference type="FunFam" id="3.30.70.330:FF:000239">
    <property type="entry name" value="Polyadenylate-binding protein"/>
    <property type="match status" value="1"/>
</dbReference>
<dbReference type="SMART" id="SM00361">
    <property type="entry name" value="RRM_1"/>
    <property type="match status" value="3"/>
</dbReference>
<evidence type="ECO:0000256" key="1">
    <source>
        <dbReference type="ARBA" id="ARBA00004123"/>
    </source>
</evidence>
<accession>A0A0C9S735</accession>
<keyword evidence="4 11" id="KW-0963">Cytoplasm</keyword>
<dbReference type="GO" id="GO:0006417">
    <property type="term" value="P:regulation of translation"/>
    <property type="evidence" value="ECO:0007669"/>
    <property type="project" value="UniProtKB-KW"/>
</dbReference>
<evidence type="ECO:0000256" key="4">
    <source>
        <dbReference type="ARBA" id="ARBA00022490"/>
    </source>
</evidence>
<dbReference type="CDD" id="cd12378">
    <property type="entry name" value="RRM1_I_PABPs"/>
    <property type="match status" value="1"/>
</dbReference>
<dbReference type="InterPro" id="IPR006515">
    <property type="entry name" value="PABP_1234"/>
</dbReference>
<comment type="function">
    <text evidence="11">Binds the poly(A) tail of mRNA.</text>
</comment>
<evidence type="ECO:0000256" key="2">
    <source>
        <dbReference type="ARBA" id="ARBA00004496"/>
    </source>
</evidence>
<dbReference type="EMBL" id="GCHU01009761">
    <property type="protein sequence ID" value="JAG88137.1"/>
    <property type="molecule type" value="Transcribed_RNA"/>
</dbReference>
<feature type="domain" description="PABC" evidence="14">
    <location>
        <begin position="554"/>
        <end position="631"/>
    </location>
</feature>
<dbReference type="InterPro" id="IPR045305">
    <property type="entry name" value="RRM2_I_PABPs"/>
</dbReference>
<feature type="domain" description="RRM" evidence="13">
    <location>
        <begin position="201"/>
        <end position="279"/>
    </location>
</feature>
<dbReference type="CDD" id="cd12380">
    <property type="entry name" value="RRM3_I_PABPs"/>
    <property type="match status" value="1"/>
</dbReference>